<evidence type="ECO:0000313" key="3">
    <source>
        <dbReference type="EMBL" id="MFD1018525.1"/>
    </source>
</evidence>
<evidence type="ECO:0000259" key="2">
    <source>
        <dbReference type="Pfam" id="PF02517"/>
    </source>
</evidence>
<dbReference type="RefSeq" id="WP_386057090.1">
    <property type="nucleotide sequence ID" value="NZ_JBHTKL010000001.1"/>
</dbReference>
<organism evidence="3 4">
    <name type="scientific">Thalassobacillus hwangdonensis</name>
    <dbReference type="NCBI Taxonomy" id="546108"/>
    <lineage>
        <taxon>Bacteria</taxon>
        <taxon>Bacillati</taxon>
        <taxon>Bacillota</taxon>
        <taxon>Bacilli</taxon>
        <taxon>Bacillales</taxon>
        <taxon>Bacillaceae</taxon>
        <taxon>Thalassobacillus</taxon>
    </lineage>
</organism>
<proteinExistence type="predicted"/>
<dbReference type="Proteomes" id="UP001596990">
    <property type="component" value="Unassembled WGS sequence"/>
</dbReference>
<keyword evidence="1" id="KW-1133">Transmembrane helix</keyword>
<dbReference type="GO" id="GO:0016787">
    <property type="term" value="F:hydrolase activity"/>
    <property type="evidence" value="ECO:0007669"/>
    <property type="project" value="UniProtKB-KW"/>
</dbReference>
<comment type="caution">
    <text evidence="3">The sequence shown here is derived from an EMBL/GenBank/DDBJ whole genome shotgun (WGS) entry which is preliminary data.</text>
</comment>
<sequence>MSRKSQSELIKNMSDKEILFHLLLTQLIIFIIAMAGSWLLFDSFLEGWSDQFTVDAEQIFVYGVLPGFLIVGLDLLLMKLLPEKYYDDGGINERVFSRRSVGAIFLLAGLVSVSEELLFRGVIQTQFGYIFASTLFAIIHIRYLKKIVLFVSVLSVSFFIGYMYEITGNIIVTITAHFIIDVSLALVIRFKK</sequence>
<name>A0ABW3KXX9_9BACI</name>
<feature type="transmembrane region" description="Helical" evidence="1">
    <location>
        <begin position="148"/>
        <end position="164"/>
    </location>
</feature>
<feature type="transmembrane region" description="Helical" evidence="1">
    <location>
        <begin position="20"/>
        <end position="39"/>
    </location>
</feature>
<feature type="transmembrane region" description="Helical" evidence="1">
    <location>
        <begin position="59"/>
        <end position="81"/>
    </location>
</feature>
<feature type="transmembrane region" description="Helical" evidence="1">
    <location>
        <begin position="125"/>
        <end position="141"/>
    </location>
</feature>
<feature type="domain" description="CAAX prenyl protease 2/Lysostaphin resistance protein A-like" evidence="2">
    <location>
        <begin position="101"/>
        <end position="182"/>
    </location>
</feature>
<accession>A0ABW3KXX9</accession>
<dbReference type="InterPro" id="IPR003675">
    <property type="entry name" value="Rce1/LyrA-like_dom"/>
</dbReference>
<keyword evidence="1" id="KW-0812">Transmembrane</keyword>
<dbReference type="Pfam" id="PF02517">
    <property type="entry name" value="Rce1-like"/>
    <property type="match status" value="1"/>
</dbReference>
<reference evidence="4" key="1">
    <citation type="journal article" date="2019" name="Int. J. Syst. Evol. Microbiol.">
        <title>The Global Catalogue of Microorganisms (GCM) 10K type strain sequencing project: providing services to taxonomists for standard genome sequencing and annotation.</title>
        <authorList>
            <consortium name="The Broad Institute Genomics Platform"/>
            <consortium name="The Broad Institute Genome Sequencing Center for Infectious Disease"/>
            <person name="Wu L."/>
            <person name="Ma J."/>
        </authorList>
    </citation>
    <scope>NUCLEOTIDE SEQUENCE [LARGE SCALE GENOMIC DNA]</scope>
    <source>
        <strain evidence="4">CCUG 56607</strain>
    </source>
</reference>
<dbReference type="EMBL" id="JBHTKL010000001">
    <property type="protein sequence ID" value="MFD1018525.1"/>
    <property type="molecule type" value="Genomic_DNA"/>
</dbReference>
<evidence type="ECO:0000256" key="1">
    <source>
        <dbReference type="SAM" id="Phobius"/>
    </source>
</evidence>
<gene>
    <name evidence="3" type="ORF">ACFQ2J_04850</name>
</gene>
<dbReference type="EC" id="3.4.-.-" evidence="3"/>
<keyword evidence="4" id="KW-1185">Reference proteome</keyword>
<keyword evidence="1" id="KW-0472">Membrane</keyword>
<keyword evidence="3" id="KW-0378">Hydrolase</keyword>
<feature type="transmembrane region" description="Helical" evidence="1">
    <location>
        <begin position="170"/>
        <end position="188"/>
    </location>
</feature>
<feature type="transmembrane region" description="Helical" evidence="1">
    <location>
        <begin position="101"/>
        <end position="119"/>
    </location>
</feature>
<protein>
    <submittedName>
        <fullName evidence="3">CPBP family intramembrane glutamic endopeptidase</fullName>
        <ecNumber evidence="3">3.4.-.-</ecNumber>
    </submittedName>
</protein>
<evidence type="ECO:0000313" key="4">
    <source>
        <dbReference type="Proteomes" id="UP001596990"/>
    </source>
</evidence>